<keyword evidence="4" id="KW-0862">Zinc</keyword>
<dbReference type="PANTHER" id="PTHR46395:SF1">
    <property type="entry name" value="ADP-RIBOSYLATION FACTOR GTPASE-ACTIVATING PROTEIN 1"/>
    <property type="match status" value="1"/>
</dbReference>
<dbReference type="GO" id="GO:0005096">
    <property type="term" value="F:GTPase activator activity"/>
    <property type="evidence" value="ECO:0007669"/>
    <property type="project" value="UniProtKB-KW"/>
</dbReference>
<keyword evidence="8" id="KW-1185">Reference proteome</keyword>
<gene>
    <name evidence="7" type="ORF">HETIRDRAFT_472577</name>
</gene>
<dbReference type="EMBL" id="KI925456">
    <property type="protein sequence ID" value="ETW84125.1"/>
    <property type="molecule type" value="Genomic_DNA"/>
</dbReference>
<evidence type="ECO:0000313" key="7">
    <source>
        <dbReference type="EMBL" id="ETW84125.1"/>
    </source>
</evidence>
<dbReference type="Gene3D" id="1.10.220.150">
    <property type="entry name" value="Arf GTPase activating protein"/>
    <property type="match status" value="2"/>
</dbReference>
<feature type="region of interest" description="Disordered" evidence="5">
    <location>
        <begin position="107"/>
        <end position="226"/>
    </location>
</feature>
<organism evidence="7 8">
    <name type="scientific">Heterobasidion irregulare (strain TC 32-1)</name>
    <dbReference type="NCBI Taxonomy" id="747525"/>
    <lineage>
        <taxon>Eukaryota</taxon>
        <taxon>Fungi</taxon>
        <taxon>Dikarya</taxon>
        <taxon>Basidiomycota</taxon>
        <taxon>Agaricomycotina</taxon>
        <taxon>Agaricomycetes</taxon>
        <taxon>Russulales</taxon>
        <taxon>Bondarzewiaceae</taxon>
        <taxon>Heterobasidion</taxon>
        <taxon>Heterobasidion annosum species complex</taxon>
    </lineage>
</organism>
<dbReference type="RefSeq" id="XP_009543832.1">
    <property type="nucleotide sequence ID" value="XM_009545537.1"/>
</dbReference>
<keyword evidence="2" id="KW-0479">Metal-binding</keyword>
<feature type="compositionally biased region" description="Low complexity" evidence="5">
    <location>
        <begin position="153"/>
        <end position="174"/>
    </location>
</feature>
<keyword evidence="1" id="KW-0343">GTPase activation</keyword>
<evidence type="ECO:0000256" key="1">
    <source>
        <dbReference type="ARBA" id="ARBA00022468"/>
    </source>
</evidence>
<feature type="compositionally biased region" description="Low complexity" evidence="5">
    <location>
        <begin position="119"/>
        <end position="135"/>
    </location>
</feature>
<name>W4KFN4_HETIT</name>
<dbReference type="InParanoid" id="W4KFN4"/>
<dbReference type="InterPro" id="IPR038508">
    <property type="entry name" value="ArfGAP_dom_sf"/>
</dbReference>
<proteinExistence type="predicted"/>
<dbReference type="SUPFAM" id="SSF57863">
    <property type="entry name" value="ArfGap/RecO-like zinc finger"/>
    <property type="match status" value="1"/>
</dbReference>
<dbReference type="GO" id="GO:0030100">
    <property type="term" value="P:regulation of endocytosis"/>
    <property type="evidence" value="ECO:0007669"/>
    <property type="project" value="TreeGrafter"/>
</dbReference>
<dbReference type="SMART" id="SM00105">
    <property type="entry name" value="ArfGap"/>
    <property type="match status" value="1"/>
</dbReference>
<evidence type="ECO:0000256" key="4">
    <source>
        <dbReference type="ARBA" id="ARBA00022833"/>
    </source>
</evidence>
<reference evidence="7 8" key="1">
    <citation type="journal article" date="2012" name="New Phytol.">
        <title>Insight into trade-off between wood decay and parasitism from the genome of a fungal forest pathogen.</title>
        <authorList>
            <person name="Olson A."/>
            <person name="Aerts A."/>
            <person name="Asiegbu F."/>
            <person name="Belbahri L."/>
            <person name="Bouzid O."/>
            <person name="Broberg A."/>
            <person name="Canback B."/>
            <person name="Coutinho P.M."/>
            <person name="Cullen D."/>
            <person name="Dalman K."/>
            <person name="Deflorio G."/>
            <person name="van Diepen L.T."/>
            <person name="Dunand C."/>
            <person name="Duplessis S."/>
            <person name="Durling M."/>
            <person name="Gonthier P."/>
            <person name="Grimwood J."/>
            <person name="Fossdal C.G."/>
            <person name="Hansson D."/>
            <person name="Henrissat B."/>
            <person name="Hietala A."/>
            <person name="Himmelstrand K."/>
            <person name="Hoffmeister D."/>
            <person name="Hogberg N."/>
            <person name="James T.Y."/>
            <person name="Karlsson M."/>
            <person name="Kohler A."/>
            <person name="Kues U."/>
            <person name="Lee Y.H."/>
            <person name="Lin Y.C."/>
            <person name="Lind M."/>
            <person name="Lindquist E."/>
            <person name="Lombard V."/>
            <person name="Lucas S."/>
            <person name="Lunden K."/>
            <person name="Morin E."/>
            <person name="Murat C."/>
            <person name="Park J."/>
            <person name="Raffaello T."/>
            <person name="Rouze P."/>
            <person name="Salamov A."/>
            <person name="Schmutz J."/>
            <person name="Solheim H."/>
            <person name="Stahlberg J."/>
            <person name="Velez H."/>
            <person name="de Vries R.P."/>
            <person name="Wiebenga A."/>
            <person name="Woodward S."/>
            <person name="Yakovlev I."/>
            <person name="Garbelotto M."/>
            <person name="Martin F."/>
            <person name="Grigoriev I.V."/>
            <person name="Stenlid J."/>
        </authorList>
    </citation>
    <scope>NUCLEOTIDE SEQUENCE [LARGE SCALE GENOMIC DNA]</scope>
    <source>
        <strain evidence="7 8">TC 32-1</strain>
    </source>
</reference>
<dbReference type="STRING" id="747525.W4KFN4"/>
<feature type="compositionally biased region" description="Low complexity" evidence="5">
    <location>
        <begin position="367"/>
        <end position="392"/>
    </location>
</feature>
<dbReference type="PANTHER" id="PTHR46395">
    <property type="entry name" value="ADP-RIBOSYLATION FACTOR GTPASE-ACTIVATING PROTEIN 1"/>
    <property type="match status" value="1"/>
</dbReference>
<feature type="compositionally biased region" description="Basic and acidic residues" evidence="5">
    <location>
        <begin position="393"/>
        <end position="404"/>
    </location>
</feature>
<dbReference type="KEGG" id="hir:HETIRDRAFT_472577"/>
<dbReference type="GO" id="GO:0008270">
    <property type="term" value="F:zinc ion binding"/>
    <property type="evidence" value="ECO:0007669"/>
    <property type="project" value="UniProtKB-KW"/>
</dbReference>
<feature type="domain" description="Arf-GAP" evidence="6">
    <location>
        <begin position="8"/>
        <end position="111"/>
    </location>
</feature>
<evidence type="ECO:0000259" key="6">
    <source>
        <dbReference type="SMART" id="SM00105"/>
    </source>
</evidence>
<keyword evidence="3" id="KW-0863">Zinc-finger</keyword>
<dbReference type="Pfam" id="PF01412">
    <property type="entry name" value="ArfGap"/>
    <property type="match status" value="1"/>
</dbReference>
<evidence type="ECO:0000256" key="3">
    <source>
        <dbReference type="ARBA" id="ARBA00022771"/>
    </source>
</evidence>
<accession>W4KFN4</accession>
<dbReference type="HOGENOM" id="CLU_044516_2_2_1"/>
<evidence type="ECO:0000256" key="2">
    <source>
        <dbReference type="ARBA" id="ARBA00022723"/>
    </source>
</evidence>
<feature type="compositionally biased region" description="Polar residues" evidence="5">
    <location>
        <begin position="175"/>
        <end position="193"/>
    </location>
</feature>
<dbReference type="InterPro" id="IPR001164">
    <property type="entry name" value="ArfGAP_dom"/>
</dbReference>
<protein>
    <recommendedName>
        <fullName evidence="6">Arf-GAP domain-containing protein</fullName>
    </recommendedName>
</protein>
<feature type="region of interest" description="Disordered" evidence="5">
    <location>
        <begin position="337"/>
        <end position="404"/>
    </location>
</feature>
<dbReference type="InterPro" id="IPR037278">
    <property type="entry name" value="ARFGAP/RecO"/>
</dbReference>
<dbReference type="FunCoup" id="W4KFN4">
    <property type="interactions" value="323"/>
</dbReference>
<dbReference type="GO" id="GO:0000139">
    <property type="term" value="C:Golgi membrane"/>
    <property type="evidence" value="ECO:0007669"/>
    <property type="project" value="TreeGrafter"/>
</dbReference>
<dbReference type="eggNOG" id="KOG0704">
    <property type="taxonomic scope" value="Eukaryota"/>
</dbReference>
<dbReference type="OrthoDB" id="983479at2759"/>
<evidence type="ECO:0000313" key="8">
    <source>
        <dbReference type="Proteomes" id="UP000030671"/>
    </source>
</evidence>
<evidence type="ECO:0000256" key="5">
    <source>
        <dbReference type="SAM" id="MobiDB-lite"/>
    </source>
</evidence>
<sequence length="404" mass="42954">MADQAAHRRTLQDLIKREDLKNKICIDCGNPNPQWASLSFVRSVSMDTWQDEQIRRMKLGGNGPFLDFMESYSPAEQGGYKADMSSYDRYHCWAATQYREKLDATLRDQPWSPSAPPEGYASPGSGVGSPGRPSSAQGLRKSRTSNRTNSLRAGSPSPASFSSAPTSPNPASLSMDQKSANESYFSSLGSVNASRPEHLPPSQGGRYQGFGSTPSPAPDAQHPAYGLSSRAAPSLAEIQENPLAALGKGWSLFSSAVVGASRAVSENIIQPGVERVTDPTFQAGVRGYVSEAGRRAGDVGRSANQWSKSQFGVDVAGQVGGVVGGVRGRLGGSDPARSGYGLASQHEEESSALYQDADEDDFFGEYSSSRGSSSATQAYSSAPASKPTPAAAKKGDDWDEWKDF</sequence>
<dbReference type="Proteomes" id="UP000030671">
    <property type="component" value="Unassembled WGS sequence"/>
</dbReference>
<dbReference type="GeneID" id="20677464"/>
<dbReference type="AlphaFoldDB" id="W4KFN4"/>
<dbReference type="GO" id="GO:0032012">
    <property type="term" value="P:regulation of ARF protein signal transduction"/>
    <property type="evidence" value="ECO:0007669"/>
    <property type="project" value="TreeGrafter"/>
</dbReference>